<gene>
    <name evidence="10" type="ORF">L195_g023516</name>
    <name evidence="11" type="ORF">L195_g026758</name>
</gene>
<evidence type="ECO:0000256" key="7">
    <source>
        <dbReference type="ARBA" id="ARBA00022842"/>
    </source>
</evidence>
<comment type="caution">
    <text evidence="10">The sequence shown here is derived from an EMBL/GenBank/DDBJ whole genome shotgun (WGS) entry which is preliminary data.</text>
</comment>
<comment type="cofactor">
    <cofactor evidence="1">
        <name>Mn(2+)</name>
        <dbReference type="ChEBI" id="CHEBI:29035"/>
    </cofactor>
</comment>
<dbReference type="STRING" id="57577.A0A2K3NB53"/>
<evidence type="ECO:0000256" key="8">
    <source>
        <dbReference type="ARBA" id="ARBA00022884"/>
    </source>
</evidence>
<dbReference type="Proteomes" id="UP000236291">
    <property type="component" value="Unassembled WGS sequence"/>
</dbReference>
<keyword evidence="6" id="KW-0378">Hydrolase</keyword>
<protein>
    <submittedName>
        <fullName evidence="10">Endoribonuclease dicer 2-like protein</fullName>
    </submittedName>
</protein>
<dbReference type="PROSITE" id="PS50142">
    <property type="entry name" value="RNASE_3_2"/>
    <property type="match status" value="1"/>
</dbReference>
<evidence type="ECO:0000256" key="4">
    <source>
        <dbReference type="ARBA" id="ARBA00022723"/>
    </source>
</evidence>
<keyword evidence="3" id="KW-0540">Nuclease</keyword>
<dbReference type="GO" id="GO:0003723">
    <property type="term" value="F:RNA binding"/>
    <property type="evidence" value="ECO:0007669"/>
    <property type="project" value="UniProtKB-KW"/>
</dbReference>
<dbReference type="GO" id="GO:0046872">
    <property type="term" value="F:metal ion binding"/>
    <property type="evidence" value="ECO:0007669"/>
    <property type="project" value="UniProtKB-KW"/>
</dbReference>
<evidence type="ECO:0000256" key="1">
    <source>
        <dbReference type="ARBA" id="ARBA00001936"/>
    </source>
</evidence>
<reference evidence="10 12" key="2">
    <citation type="journal article" date="2017" name="Front. Plant Sci.">
        <title>Gene Classification and Mining of Molecular Markers Useful in Red Clover (Trifolium pratense) Breeding.</title>
        <authorList>
            <person name="Istvanek J."/>
            <person name="Dluhosova J."/>
            <person name="Dluhos P."/>
            <person name="Patkova L."/>
            <person name="Nedelnik J."/>
            <person name="Repkova J."/>
        </authorList>
    </citation>
    <scope>NUCLEOTIDE SEQUENCE [LARGE SCALE GENOMIC DNA]</scope>
    <source>
        <strain evidence="12">cv. Tatra</strain>
        <tissue evidence="10">Young leaves</tissue>
    </source>
</reference>
<feature type="non-terminal residue" evidence="10">
    <location>
        <position position="1"/>
    </location>
</feature>
<dbReference type="SMART" id="SM00535">
    <property type="entry name" value="RIBOc"/>
    <property type="match status" value="1"/>
</dbReference>
<dbReference type="GO" id="GO:0030422">
    <property type="term" value="P:siRNA processing"/>
    <property type="evidence" value="ECO:0007669"/>
    <property type="project" value="TreeGrafter"/>
</dbReference>
<name>A0A2K3NB53_TRIPR</name>
<evidence type="ECO:0000256" key="6">
    <source>
        <dbReference type="ARBA" id="ARBA00022801"/>
    </source>
</evidence>
<feature type="domain" description="RNase III" evidence="9">
    <location>
        <begin position="54"/>
        <end position="201"/>
    </location>
</feature>
<dbReference type="FunFam" id="1.10.1520.10:FF:000004">
    <property type="entry name" value="Endoribonuclease dicer-like 1"/>
    <property type="match status" value="1"/>
</dbReference>
<dbReference type="EMBL" id="ASHM01022613">
    <property type="protein sequence ID" value="PNY03428.1"/>
    <property type="molecule type" value="Genomic_DNA"/>
</dbReference>
<keyword evidence="4" id="KW-0479">Metal-binding</keyword>
<dbReference type="InterPro" id="IPR036389">
    <property type="entry name" value="RNase_III_sf"/>
</dbReference>
<dbReference type="Pfam" id="PF00035">
    <property type="entry name" value="dsrm"/>
    <property type="match status" value="1"/>
</dbReference>
<proteinExistence type="predicted"/>
<evidence type="ECO:0000259" key="9">
    <source>
        <dbReference type="PROSITE" id="PS50142"/>
    </source>
</evidence>
<sequence length="300" mass="33652">VVADVVEALIGAFLSTGGETAALLFMDWIGIKVNFNIAPYERQFSTCPENIVNVVLLESLLKYSFRDRSLLVEAMTHGSYMLPDVPRCYQRLEYLGDSVLDYLITMHMYTKYPGMSPGQLTDMRAASVNNDCYARSAIKVQLHKHVLHTSQELHKHIVATLCKYDELSSSSTFGWESEASFPKVLGDIIESLAGAILVDSGYNKEIVWQSIRPLLEPLVTPDTLTVHPIRELTELCQKMKYTMDKTLSRNDGVTSCKIEVIVDGVVHQHEYKGSTNKKTATRLACKGVLNSLRLKETQDK</sequence>
<dbReference type="Gene3D" id="1.10.1520.10">
    <property type="entry name" value="Ribonuclease III domain"/>
    <property type="match status" value="1"/>
</dbReference>
<dbReference type="SUPFAM" id="SSF69065">
    <property type="entry name" value="RNase III domain-like"/>
    <property type="match status" value="2"/>
</dbReference>
<organism evidence="10 12">
    <name type="scientific">Trifolium pratense</name>
    <name type="common">Red clover</name>
    <dbReference type="NCBI Taxonomy" id="57577"/>
    <lineage>
        <taxon>Eukaryota</taxon>
        <taxon>Viridiplantae</taxon>
        <taxon>Streptophyta</taxon>
        <taxon>Embryophyta</taxon>
        <taxon>Tracheophyta</taxon>
        <taxon>Spermatophyta</taxon>
        <taxon>Magnoliopsida</taxon>
        <taxon>eudicotyledons</taxon>
        <taxon>Gunneridae</taxon>
        <taxon>Pentapetalae</taxon>
        <taxon>rosids</taxon>
        <taxon>fabids</taxon>
        <taxon>Fabales</taxon>
        <taxon>Fabaceae</taxon>
        <taxon>Papilionoideae</taxon>
        <taxon>50 kb inversion clade</taxon>
        <taxon>NPAAA clade</taxon>
        <taxon>Hologalegina</taxon>
        <taxon>IRL clade</taxon>
        <taxon>Trifolieae</taxon>
        <taxon>Trifolium</taxon>
    </lineage>
</organism>
<dbReference type="CDD" id="cd00593">
    <property type="entry name" value="RIBOc"/>
    <property type="match status" value="1"/>
</dbReference>
<dbReference type="PROSITE" id="PS00517">
    <property type="entry name" value="RNASE_3_1"/>
    <property type="match status" value="1"/>
</dbReference>
<dbReference type="EMBL" id="ASHM01018683">
    <property type="protein sequence ID" value="PNY00240.1"/>
    <property type="molecule type" value="Genomic_DNA"/>
</dbReference>
<dbReference type="ExpressionAtlas" id="A0A2K3NB53">
    <property type="expression patterns" value="baseline"/>
</dbReference>
<dbReference type="GO" id="GO:0005634">
    <property type="term" value="C:nucleus"/>
    <property type="evidence" value="ECO:0007669"/>
    <property type="project" value="TreeGrafter"/>
</dbReference>
<dbReference type="AlphaFoldDB" id="A0A2K3NB53"/>
<reference evidence="10 12" key="1">
    <citation type="journal article" date="2014" name="Am. J. Bot.">
        <title>Genome assembly and annotation for red clover (Trifolium pratense; Fabaceae).</title>
        <authorList>
            <person name="Istvanek J."/>
            <person name="Jaros M."/>
            <person name="Krenek A."/>
            <person name="Repkova J."/>
        </authorList>
    </citation>
    <scope>NUCLEOTIDE SEQUENCE [LARGE SCALE GENOMIC DNA]</scope>
    <source>
        <strain evidence="12">cv. Tatra</strain>
        <tissue evidence="10">Young leaves</tissue>
    </source>
</reference>
<dbReference type="InterPro" id="IPR000999">
    <property type="entry name" value="RNase_III_dom"/>
</dbReference>
<dbReference type="GO" id="GO:0004525">
    <property type="term" value="F:ribonuclease III activity"/>
    <property type="evidence" value="ECO:0007669"/>
    <property type="project" value="InterPro"/>
</dbReference>
<evidence type="ECO:0000256" key="2">
    <source>
        <dbReference type="ARBA" id="ARBA00001946"/>
    </source>
</evidence>
<evidence type="ECO:0000313" key="10">
    <source>
        <dbReference type="EMBL" id="PNY00240.1"/>
    </source>
</evidence>
<evidence type="ECO:0000313" key="11">
    <source>
        <dbReference type="EMBL" id="PNY03428.1"/>
    </source>
</evidence>
<dbReference type="Pfam" id="PF00636">
    <property type="entry name" value="Ribonuclease_3"/>
    <property type="match status" value="1"/>
</dbReference>
<dbReference type="SUPFAM" id="SSF54768">
    <property type="entry name" value="dsRNA-binding domain-like"/>
    <property type="match status" value="1"/>
</dbReference>
<keyword evidence="8" id="KW-0694">RNA-binding</keyword>
<comment type="cofactor">
    <cofactor evidence="2">
        <name>Mg(2+)</name>
        <dbReference type="ChEBI" id="CHEBI:18420"/>
    </cofactor>
</comment>
<keyword evidence="5" id="KW-0255">Endonuclease</keyword>
<dbReference type="PANTHER" id="PTHR14950">
    <property type="entry name" value="DICER-RELATED"/>
    <property type="match status" value="1"/>
</dbReference>
<dbReference type="GO" id="GO:0005737">
    <property type="term" value="C:cytoplasm"/>
    <property type="evidence" value="ECO:0007669"/>
    <property type="project" value="TreeGrafter"/>
</dbReference>
<keyword evidence="7" id="KW-0460">Magnesium</keyword>
<evidence type="ECO:0000256" key="3">
    <source>
        <dbReference type="ARBA" id="ARBA00022722"/>
    </source>
</evidence>
<dbReference type="InterPro" id="IPR014720">
    <property type="entry name" value="dsRBD_dom"/>
</dbReference>
<evidence type="ECO:0000256" key="5">
    <source>
        <dbReference type="ARBA" id="ARBA00022759"/>
    </source>
</evidence>
<dbReference type="Gene3D" id="3.30.160.20">
    <property type="match status" value="1"/>
</dbReference>
<dbReference type="PANTHER" id="PTHR14950:SF70">
    <property type="entry name" value="ENDORIBONUCLEASE DICER HOMOLOG 2"/>
    <property type="match status" value="1"/>
</dbReference>
<evidence type="ECO:0000313" key="12">
    <source>
        <dbReference type="Proteomes" id="UP000236291"/>
    </source>
</evidence>
<accession>A0A2K3NB53</accession>